<dbReference type="HOGENOM" id="CLU_2042381_0_0_1"/>
<protein>
    <submittedName>
        <fullName evidence="1">AlNc14C31G2896 protein</fullName>
    </submittedName>
</protein>
<dbReference type="EMBL" id="FR824076">
    <property type="protein sequence ID" value="CCA17198.1"/>
    <property type="molecule type" value="Genomic_DNA"/>
</dbReference>
<dbReference type="AlphaFoldDB" id="F0W7U6"/>
<gene>
    <name evidence="1" type="primary">AlNc14C31G2896</name>
    <name evidence="1" type="ORF">ALNC14_033410</name>
</gene>
<proteinExistence type="predicted"/>
<sequence length="121" mass="13164">MKAHSKRVNLDEAAVAAKQASDTTAEEPVTILHPLSPASYAGWTDSTQKLWIVHVSGAPTQYQLAFNPLEDDNEGNSLTCEVTVGNTNVTGNPLYPRKQCPARWNNTACSLIPQPYRGVQV</sequence>
<accession>F0W7U6</accession>
<reference evidence="1" key="2">
    <citation type="submission" date="2011-02" db="EMBL/GenBank/DDBJ databases">
        <authorList>
            <person name="MacLean D."/>
        </authorList>
    </citation>
    <scope>NUCLEOTIDE SEQUENCE</scope>
</reference>
<evidence type="ECO:0000313" key="1">
    <source>
        <dbReference type="EMBL" id="CCA17198.1"/>
    </source>
</evidence>
<organism evidence="1">
    <name type="scientific">Albugo laibachii Nc14</name>
    <dbReference type="NCBI Taxonomy" id="890382"/>
    <lineage>
        <taxon>Eukaryota</taxon>
        <taxon>Sar</taxon>
        <taxon>Stramenopiles</taxon>
        <taxon>Oomycota</taxon>
        <taxon>Peronosporomycetes</taxon>
        <taxon>Albuginales</taxon>
        <taxon>Albuginaceae</taxon>
        <taxon>Albugo</taxon>
    </lineage>
</organism>
<name>F0W7U6_9STRA</name>
<reference evidence="1" key="1">
    <citation type="journal article" date="2011" name="PLoS Biol.">
        <title>Gene gain and loss during evolution of obligate parasitism in the white rust pathogen of Arabidopsis thaliana.</title>
        <authorList>
            <person name="Kemen E."/>
            <person name="Gardiner A."/>
            <person name="Schultz-Larsen T."/>
            <person name="Kemen A.C."/>
            <person name="Balmuth A.L."/>
            <person name="Robert-Seilaniantz A."/>
            <person name="Bailey K."/>
            <person name="Holub E."/>
            <person name="Studholme D.J."/>
            <person name="Maclean D."/>
            <person name="Jones J.D."/>
        </authorList>
    </citation>
    <scope>NUCLEOTIDE SEQUENCE</scope>
</reference>